<dbReference type="GO" id="GO:0005524">
    <property type="term" value="F:ATP binding"/>
    <property type="evidence" value="ECO:0007669"/>
    <property type="project" value="UniProtKB-KW"/>
</dbReference>
<organism evidence="5 6">
    <name type="scientific">Rathayibacter toxicus</name>
    <dbReference type="NCBI Taxonomy" id="145458"/>
    <lineage>
        <taxon>Bacteria</taxon>
        <taxon>Bacillati</taxon>
        <taxon>Actinomycetota</taxon>
        <taxon>Actinomycetes</taxon>
        <taxon>Micrococcales</taxon>
        <taxon>Microbacteriaceae</taxon>
        <taxon>Rathayibacter</taxon>
    </lineage>
</organism>
<accession>A0A2S5Y560</accession>
<dbReference type="SUPFAM" id="SSF52540">
    <property type="entry name" value="P-loop containing nucleoside triphosphate hydrolases"/>
    <property type="match status" value="1"/>
</dbReference>
<dbReference type="InterPro" id="IPR003439">
    <property type="entry name" value="ABC_transporter-like_ATP-bd"/>
</dbReference>
<keyword evidence="2" id="KW-0547">Nucleotide-binding</keyword>
<evidence type="ECO:0000256" key="2">
    <source>
        <dbReference type="ARBA" id="ARBA00022741"/>
    </source>
</evidence>
<evidence type="ECO:0000259" key="4">
    <source>
        <dbReference type="PROSITE" id="PS50893"/>
    </source>
</evidence>
<dbReference type="OrthoDB" id="5116176at2"/>
<dbReference type="CDD" id="cd03230">
    <property type="entry name" value="ABC_DR_subfamily_A"/>
    <property type="match status" value="1"/>
</dbReference>
<dbReference type="InterPro" id="IPR003593">
    <property type="entry name" value="AAA+_ATPase"/>
</dbReference>
<feature type="domain" description="ABC transporter" evidence="4">
    <location>
        <begin position="10"/>
        <end position="235"/>
    </location>
</feature>
<name>A0A2S5Y560_9MICO</name>
<evidence type="ECO:0000313" key="6">
    <source>
        <dbReference type="Proteomes" id="UP000237966"/>
    </source>
</evidence>
<comment type="caution">
    <text evidence="5">The sequence shown here is derived from an EMBL/GenBank/DDBJ whole genome shotgun (WGS) entry which is preliminary data.</text>
</comment>
<dbReference type="PANTHER" id="PTHR42939">
    <property type="entry name" value="ABC TRANSPORTER ATP-BINDING PROTEIN ALBC-RELATED"/>
    <property type="match status" value="1"/>
</dbReference>
<dbReference type="SMART" id="SM00382">
    <property type="entry name" value="AAA"/>
    <property type="match status" value="1"/>
</dbReference>
<dbReference type="EMBL" id="PSWU01000013">
    <property type="protein sequence ID" value="PPI13888.1"/>
    <property type="molecule type" value="Genomic_DNA"/>
</dbReference>
<reference evidence="5 6" key="1">
    <citation type="submission" date="2018-02" db="EMBL/GenBank/DDBJ databases">
        <title>Bacteriophage NCPPB3778 and a type I-E CRISPR drive the evolution of the US Biological Select Agent, Rathayibacter toxicus.</title>
        <authorList>
            <person name="Davis E.W.II."/>
            <person name="Tabima J.F."/>
            <person name="Weisberg A.J."/>
            <person name="Lopes L.D."/>
            <person name="Wiseman M.S."/>
            <person name="Wiseman M.S."/>
            <person name="Pupko T."/>
            <person name="Belcher M.S."/>
            <person name="Sechler A.J."/>
            <person name="Tancos M.A."/>
            <person name="Schroeder B.K."/>
            <person name="Murray T.D."/>
            <person name="Luster D.G."/>
            <person name="Schneider W.L."/>
            <person name="Rogers E."/>
            <person name="Andreote F.D."/>
            <person name="Grunwald N.J."/>
            <person name="Putnam M.L."/>
            <person name="Chang J.H."/>
        </authorList>
    </citation>
    <scope>NUCLEOTIDE SEQUENCE [LARGE SCALE GENOMIC DNA]</scope>
    <source>
        <strain evidence="5 6">FH99</strain>
    </source>
</reference>
<dbReference type="InterPro" id="IPR051782">
    <property type="entry name" value="ABC_Transporter_VariousFunc"/>
</dbReference>
<evidence type="ECO:0000313" key="5">
    <source>
        <dbReference type="EMBL" id="PPI13888.1"/>
    </source>
</evidence>
<dbReference type="InterPro" id="IPR017871">
    <property type="entry name" value="ABC_transporter-like_CS"/>
</dbReference>
<evidence type="ECO:0000256" key="3">
    <source>
        <dbReference type="ARBA" id="ARBA00022840"/>
    </source>
</evidence>
<dbReference type="PROSITE" id="PS00211">
    <property type="entry name" value="ABC_TRANSPORTER_1"/>
    <property type="match status" value="1"/>
</dbReference>
<gene>
    <name evidence="5" type="ORF">C5C51_09290</name>
</gene>
<dbReference type="InterPro" id="IPR027417">
    <property type="entry name" value="P-loop_NTPase"/>
</dbReference>
<proteinExistence type="predicted"/>
<dbReference type="PROSITE" id="PS50893">
    <property type="entry name" value="ABC_TRANSPORTER_2"/>
    <property type="match status" value="1"/>
</dbReference>
<dbReference type="RefSeq" id="WP_052747679.1">
    <property type="nucleotide sequence ID" value="NZ_CP010848.1"/>
</dbReference>
<sequence>MRMRKNGGVLDAVGVTKRYGKVAAVDSFSLSVERGKIHGLLGPNGSGKTTCLHILTGLLRPDSGTVSVCGESIESKESRRYLGFAPDDLPLPGSLTGREYLDFHDAMRSRHDRVRAAQLVRALGLGADLDKQIAQYSHGMKRKIQVIAALSHQPEIVIFDEPFRGLDPDAATVLRSLIKGFADSGRAVLIATHDLLRAERDCHEVTILNGGVTVASGSPDALVEEHHSATNLEEVFLSVTGLRADNILRKDSVDFLFARH</sequence>
<keyword evidence="1" id="KW-0813">Transport</keyword>
<dbReference type="AlphaFoldDB" id="A0A2S5Y560"/>
<protein>
    <submittedName>
        <fullName evidence="5">ABC transporter ATP-binding protein</fullName>
    </submittedName>
</protein>
<dbReference type="Gene3D" id="3.40.50.300">
    <property type="entry name" value="P-loop containing nucleotide triphosphate hydrolases"/>
    <property type="match status" value="1"/>
</dbReference>
<dbReference type="GO" id="GO:0016887">
    <property type="term" value="F:ATP hydrolysis activity"/>
    <property type="evidence" value="ECO:0007669"/>
    <property type="project" value="InterPro"/>
</dbReference>
<evidence type="ECO:0000256" key="1">
    <source>
        <dbReference type="ARBA" id="ARBA00022448"/>
    </source>
</evidence>
<dbReference type="Proteomes" id="UP000237966">
    <property type="component" value="Unassembled WGS sequence"/>
</dbReference>
<dbReference type="Pfam" id="PF00005">
    <property type="entry name" value="ABC_tran"/>
    <property type="match status" value="1"/>
</dbReference>
<dbReference type="PANTHER" id="PTHR42939:SF1">
    <property type="entry name" value="ABC TRANSPORTER ATP-BINDING PROTEIN ALBC-RELATED"/>
    <property type="match status" value="1"/>
</dbReference>
<dbReference type="GeneID" id="93666451"/>
<keyword evidence="3 5" id="KW-0067">ATP-binding</keyword>